<evidence type="ECO:0000256" key="5">
    <source>
        <dbReference type="ARBA" id="ARBA00022989"/>
    </source>
</evidence>
<accession>A0A448UEP6</accession>
<dbReference type="EMBL" id="LR134516">
    <property type="protein sequence ID" value="VEJ22344.1"/>
    <property type="molecule type" value="Genomic_DNA"/>
</dbReference>
<comment type="subcellular location">
    <subcellularLocation>
        <location evidence="1">Cell membrane</location>
        <topology evidence="1">Multi-pass membrane protein</topology>
    </subcellularLocation>
</comment>
<dbReference type="PANTHER" id="PTHR30086">
    <property type="entry name" value="ARGININE EXPORTER PROTEIN ARGO"/>
    <property type="match status" value="1"/>
</dbReference>
<feature type="transmembrane region" description="Helical" evidence="7">
    <location>
        <begin position="124"/>
        <end position="143"/>
    </location>
</feature>
<proteinExistence type="inferred from homology"/>
<dbReference type="RefSeq" id="WP_126305174.1">
    <property type="nucleotide sequence ID" value="NZ_LR134516.1"/>
</dbReference>
<feature type="transmembrane region" description="Helical" evidence="7">
    <location>
        <begin position="72"/>
        <end position="92"/>
    </location>
</feature>
<dbReference type="GO" id="GO:0015820">
    <property type="term" value="P:L-leucine transport"/>
    <property type="evidence" value="ECO:0007669"/>
    <property type="project" value="TreeGrafter"/>
</dbReference>
<organism evidence="8 9">
    <name type="scientific">Neisseria animaloris</name>
    <dbReference type="NCBI Taxonomy" id="326522"/>
    <lineage>
        <taxon>Bacteria</taxon>
        <taxon>Pseudomonadati</taxon>
        <taxon>Pseudomonadota</taxon>
        <taxon>Betaproteobacteria</taxon>
        <taxon>Neisseriales</taxon>
        <taxon>Neisseriaceae</taxon>
        <taxon>Neisseria</taxon>
    </lineage>
</organism>
<evidence type="ECO:0000256" key="1">
    <source>
        <dbReference type="ARBA" id="ARBA00004651"/>
    </source>
</evidence>
<dbReference type="Proteomes" id="UP000268229">
    <property type="component" value="Chromosome"/>
</dbReference>
<feature type="transmembrane region" description="Helical" evidence="7">
    <location>
        <begin position="195"/>
        <end position="213"/>
    </location>
</feature>
<dbReference type="OrthoDB" id="9804822at2"/>
<keyword evidence="5 7" id="KW-1133">Transmembrane helix</keyword>
<dbReference type="NCBIfam" id="NF008201">
    <property type="entry name" value="PRK10958.1"/>
    <property type="match status" value="1"/>
</dbReference>
<dbReference type="PANTHER" id="PTHR30086:SF15">
    <property type="entry name" value="LEUCINE EFFLUX PROTEIN"/>
    <property type="match status" value="1"/>
</dbReference>
<reference evidence="8 9" key="1">
    <citation type="submission" date="2018-12" db="EMBL/GenBank/DDBJ databases">
        <authorList>
            <consortium name="Pathogen Informatics"/>
        </authorList>
    </citation>
    <scope>NUCLEOTIDE SEQUENCE [LARGE SCALE GENOMIC DNA]</scope>
    <source>
        <strain evidence="8 9">NCTC12227</strain>
    </source>
</reference>
<evidence type="ECO:0000313" key="8">
    <source>
        <dbReference type="EMBL" id="VEJ22344.1"/>
    </source>
</evidence>
<dbReference type="GO" id="GO:0015190">
    <property type="term" value="F:L-leucine transmembrane transporter activity"/>
    <property type="evidence" value="ECO:0007669"/>
    <property type="project" value="TreeGrafter"/>
</dbReference>
<dbReference type="STRING" id="326522.BWD08_05205"/>
<feature type="transmembrane region" description="Helical" evidence="7">
    <location>
        <begin position="155"/>
        <end position="174"/>
    </location>
</feature>
<keyword evidence="3" id="KW-1003">Cell membrane</keyword>
<dbReference type="Pfam" id="PF01810">
    <property type="entry name" value="LysE"/>
    <property type="match status" value="1"/>
</dbReference>
<gene>
    <name evidence="8" type="primary">leuE</name>
    <name evidence="8" type="ORF">NCTC12227_02133</name>
</gene>
<keyword evidence="9" id="KW-1185">Reference proteome</keyword>
<dbReference type="AlphaFoldDB" id="A0A448UEP6"/>
<dbReference type="InterPro" id="IPR001123">
    <property type="entry name" value="LeuE-type"/>
</dbReference>
<sequence>MFGITHLTTYIIGTIAVILLPGPNSMFCLAIAAQHGVKAAYRSVTGILLSDSLLILFTVLGAGTLLKLYPALFYALKLIGGLYLVYIGWHLLRGAVRKWQAPSSLIEADSEPQRQPARHIFKRALLLSLTNPKAILFFLSFFVQFVDPAYPHPALSFLILALILQSTSFIYLNLLAFTGHNMTRLFRRHRKISSAAMGTVGLMFIGFAVKMWAATI</sequence>
<dbReference type="GO" id="GO:0005886">
    <property type="term" value="C:plasma membrane"/>
    <property type="evidence" value="ECO:0007669"/>
    <property type="project" value="UniProtKB-SubCell"/>
</dbReference>
<evidence type="ECO:0000256" key="4">
    <source>
        <dbReference type="ARBA" id="ARBA00022692"/>
    </source>
</evidence>
<feature type="transmembrane region" description="Helical" evidence="7">
    <location>
        <begin position="44"/>
        <end position="66"/>
    </location>
</feature>
<comment type="similarity">
    <text evidence="2">Belongs to the Rht family.</text>
</comment>
<keyword evidence="6 7" id="KW-0472">Membrane</keyword>
<dbReference type="PIRSF" id="PIRSF006324">
    <property type="entry name" value="LeuE"/>
    <property type="match status" value="1"/>
</dbReference>
<dbReference type="KEGG" id="nani:NCTC12227_02133"/>
<evidence type="ECO:0000313" key="9">
    <source>
        <dbReference type="Proteomes" id="UP000268229"/>
    </source>
</evidence>
<evidence type="ECO:0000256" key="7">
    <source>
        <dbReference type="SAM" id="Phobius"/>
    </source>
</evidence>
<evidence type="ECO:0000256" key="3">
    <source>
        <dbReference type="ARBA" id="ARBA00022475"/>
    </source>
</evidence>
<keyword evidence="4 7" id="KW-0812">Transmembrane</keyword>
<protein>
    <submittedName>
        <fullName evidence="8">Leucine efflux protein</fullName>
    </submittedName>
</protein>
<name>A0A448UEP6_9NEIS</name>
<evidence type="ECO:0000256" key="6">
    <source>
        <dbReference type="ARBA" id="ARBA00023136"/>
    </source>
</evidence>
<feature type="transmembrane region" description="Helical" evidence="7">
    <location>
        <begin position="12"/>
        <end position="32"/>
    </location>
</feature>
<evidence type="ECO:0000256" key="2">
    <source>
        <dbReference type="ARBA" id="ARBA00007928"/>
    </source>
</evidence>